<sequence>MEPPPSTVAPRPRTWERAWQEALYGPAGFYRSSSPGGHFATSAQGIPGGGELLARALVALAGRHGCTQVVDVGAGGGELLAAVAALAPDLTLTGVDVVDRRGARSVDCWLLAPGGAVLPQGLVGLEDALVVGHEWLDVVPCPVVARGRDRVWREVAVLPDGTETEGPPVGGEHLAWLERWVGQDVERAEVGLPRDRAAADLLGRISSGVLLLVDYGHVRGDRPRHGTLTGFRSGREVAPVPDGTCDLTAHVAVDSLTDHLALTRPRARPRVLTQRAALADLLPGADAPVPHGLARSAPTAYLRALASRAALQTLTAPGGLGDFAWVTVQVPREPGGRQ</sequence>
<evidence type="ECO:0000256" key="1">
    <source>
        <dbReference type="ARBA" id="ARBA00022603"/>
    </source>
</evidence>
<dbReference type="PANTHER" id="PTHR12049">
    <property type="entry name" value="PROTEIN ARGININE METHYLTRANSFERASE NDUFAF7, MITOCHONDRIAL"/>
    <property type="match status" value="1"/>
</dbReference>
<dbReference type="InterPro" id="IPR029063">
    <property type="entry name" value="SAM-dependent_MTases_sf"/>
</dbReference>
<dbReference type="Gene3D" id="3.40.50.12710">
    <property type="match status" value="1"/>
</dbReference>
<evidence type="ECO:0000256" key="2">
    <source>
        <dbReference type="ARBA" id="ARBA00022679"/>
    </source>
</evidence>
<dbReference type="Pfam" id="PF02636">
    <property type="entry name" value="Methyltransf_28"/>
    <property type="match status" value="1"/>
</dbReference>
<keyword evidence="4" id="KW-1185">Reference proteome</keyword>
<keyword evidence="2" id="KW-0808">Transferase</keyword>
<comment type="caution">
    <text evidence="3">The sequence shown here is derived from an EMBL/GenBank/DDBJ whole genome shotgun (WGS) entry which is preliminary data.</text>
</comment>
<dbReference type="InterPro" id="IPR003788">
    <property type="entry name" value="NDUFAF7"/>
</dbReference>
<keyword evidence="1" id="KW-0489">Methyltransferase</keyword>
<gene>
    <name evidence="3" type="ORF">GCM10011509_03090</name>
</gene>
<name>A0ABQ2F3D2_9MICO</name>
<dbReference type="InterPro" id="IPR038375">
    <property type="entry name" value="NDUFAF7_sf"/>
</dbReference>
<dbReference type="SUPFAM" id="SSF53335">
    <property type="entry name" value="S-adenosyl-L-methionine-dependent methyltransferases"/>
    <property type="match status" value="1"/>
</dbReference>
<evidence type="ECO:0000313" key="4">
    <source>
        <dbReference type="Proteomes" id="UP000662111"/>
    </source>
</evidence>
<accession>A0ABQ2F3D2</accession>
<evidence type="ECO:0008006" key="5">
    <source>
        <dbReference type="Google" id="ProtNLM"/>
    </source>
</evidence>
<evidence type="ECO:0000313" key="3">
    <source>
        <dbReference type="EMBL" id="GGK58059.1"/>
    </source>
</evidence>
<protein>
    <recommendedName>
        <fullName evidence="5">SAM-dependent methyltransferase</fullName>
    </recommendedName>
</protein>
<dbReference type="Proteomes" id="UP000662111">
    <property type="component" value="Unassembled WGS sequence"/>
</dbReference>
<dbReference type="PANTHER" id="PTHR12049:SF7">
    <property type="entry name" value="PROTEIN ARGININE METHYLTRANSFERASE NDUFAF7, MITOCHONDRIAL"/>
    <property type="match status" value="1"/>
</dbReference>
<dbReference type="EMBL" id="BMLB01000001">
    <property type="protein sequence ID" value="GGK58059.1"/>
    <property type="molecule type" value="Genomic_DNA"/>
</dbReference>
<reference evidence="4" key="1">
    <citation type="journal article" date="2019" name="Int. J. Syst. Evol. Microbiol.">
        <title>The Global Catalogue of Microorganisms (GCM) 10K type strain sequencing project: providing services to taxonomists for standard genome sequencing and annotation.</title>
        <authorList>
            <consortium name="The Broad Institute Genomics Platform"/>
            <consortium name="The Broad Institute Genome Sequencing Center for Infectious Disease"/>
            <person name="Wu L."/>
            <person name="Ma J."/>
        </authorList>
    </citation>
    <scope>NUCLEOTIDE SEQUENCE [LARGE SCALE GENOMIC DNA]</scope>
    <source>
        <strain evidence="4">CGMCC 1.5362</strain>
    </source>
</reference>
<proteinExistence type="predicted"/>
<organism evidence="3 4">
    <name type="scientific">Ornithinimicrobium pekingense</name>
    <dbReference type="NCBI Taxonomy" id="384677"/>
    <lineage>
        <taxon>Bacteria</taxon>
        <taxon>Bacillati</taxon>
        <taxon>Actinomycetota</taxon>
        <taxon>Actinomycetes</taxon>
        <taxon>Micrococcales</taxon>
        <taxon>Ornithinimicrobiaceae</taxon>
        <taxon>Ornithinimicrobium</taxon>
    </lineage>
</organism>
<dbReference type="RefSeq" id="WP_022920924.1">
    <property type="nucleotide sequence ID" value="NZ_BMLB01000001.1"/>
</dbReference>